<keyword evidence="8" id="KW-0812">Transmembrane</keyword>
<dbReference type="PANTHER" id="PTHR43836:SF3">
    <property type="entry name" value="CATECHOL O-METHYLTRANSFERASE"/>
    <property type="match status" value="1"/>
</dbReference>
<evidence type="ECO:0000256" key="1">
    <source>
        <dbReference type="ARBA" id="ARBA00012880"/>
    </source>
</evidence>
<keyword evidence="8" id="KW-0472">Membrane</keyword>
<evidence type="ECO:0000256" key="7">
    <source>
        <dbReference type="ARBA" id="ARBA00023453"/>
    </source>
</evidence>
<dbReference type="GO" id="GO:0032502">
    <property type="term" value="P:developmental process"/>
    <property type="evidence" value="ECO:0007669"/>
    <property type="project" value="TreeGrafter"/>
</dbReference>
<keyword evidence="4" id="KW-0949">S-adenosyl-L-methionine</keyword>
<organism evidence="9 10">
    <name type="scientific">Leptobrachium leishanense</name>
    <name type="common">Leishan spiny toad</name>
    <dbReference type="NCBI Taxonomy" id="445787"/>
    <lineage>
        <taxon>Eukaryota</taxon>
        <taxon>Metazoa</taxon>
        <taxon>Chordata</taxon>
        <taxon>Craniata</taxon>
        <taxon>Vertebrata</taxon>
        <taxon>Euteleostomi</taxon>
        <taxon>Amphibia</taxon>
        <taxon>Batrachia</taxon>
        <taxon>Anura</taxon>
        <taxon>Pelobatoidea</taxon>
        <taxon>Megophryidae</taxon>
        <taxon>Leptobrachium</taxon>
    </lineage>
</organism>
<dbReference type="GO" id="GO:0042417">
    <property type="term" value="P:dopamine metabolic process"/>
    <property type="evidence" value="ECO:0007669"/>
    <property type="project" value="TreeGrafter"/>
</dbReference>
<dbReference type="Pfam" id="PF01596">
    <property type="entry name" value="Methyltransf_3"/>
    <property type="match status" value="1"/>
</dbReference>
<evidence type="ECO:0000313" key="9">
    <source>
        <dbReference type="Ensembl" id="ENSLLEP00000028967.1"/>
    </source>
</evidence>
<dbReference type="OrthoDB" id="186626at2759"/>
<dbReference type="GO" id="GO:0016206">
    <property type="term" value="F:catechol O-methyltransferase activity"/>
    <property type="evidence" value="ECO:0007669"/>
    <property type="project" value="UniProtKB-EC"/>
</dbReference>
<evidence type="ECO:0000256" key="4">
    <source>
        <dbReference type="ARBA" id="ARBA00022691"/>
    </source>
</evidence>
<evidence type="ECO:0000256" key="6">
    <source>
        <dbReference type="ARBA" id="ARBA00022939"/>
    </source>
</evidence>
<sequence>MITVLVTSSSYLLLAGVPLCMGMAWILYKYRSRNVEKLVLDVKTQQALRRYVLLESVHGKPDSVLLTYKEYAKRNRQIERLIFTEEQELFFADAIKNSRPITALLLGTQCGYSAIQLLARIPPNGKVYAVEQNEILAESAEEMILVSGFKNHQFAMLFQPPLEAIIALVKRFDLQKVDLVLMDQQPIQYLENFLALEKEGILHPGTLILVNHIEQSTAKAFMDYLQSYPHRIMGRCQGLVLIQCVGERESRLQ</sequence>
<accession>A0A8C5PWK4</accession>
<dbReference type="GO" id="GO:0032259">
    <property type="term" value="P:methylation"/>
    <property type="evidence" value="ECO:0007669"/>
    <property type="project" value="UniProtKB-KW"/>
</dbReference>
<dbReference type="EC" id="2.1.1.6" evidence="1"/>
<evidence type="ECO:0000313" key="10">
    <source>
        <dbReference type="Proteomes" id="UP000694569"/>
    </source>
</evidence>
<protein>
    <recommendedName>
        <fullName evidence="1">catechol O-methyltransferase</fullName>
        <ecNumber evidence="1">2.1.1.6</ecNumber>
    </recommendedName>
</protein>
<keyword evidence="3" id="KW-0808">Transferase</keyword>
<dbReference type="SUPFAM" id="SSF53335">
    <property type="entry name" value="S-adenosyl-L-methionine-dependent methyltransferases"/>
    <property type="match status" value="1"/>
</dbReference>
<keyword evidence="5" id="KW-0531">Neurotransmitter degradation</keyword>
<evidence type="ECO:0000256" key="5">
    <source>
        <dbReference type="ARBA" id="ARBA00022867"/>
    </source>
</evidence>
<dbReference type="Proteomes" id="UP000694569">
    <property type="component" value="Unplaced"/>
</dbReference>
<dbReference type="PROSITE" id="PS51682">
    <property type="entry name" value="SAM_OMT_I"/>
    <property type="match status" value="1"/>
</dbReference>
<evidence type="ECO:0000256" key="3">
    <source>
        <dbReference type="ARBA" id="ARBA00022679"/>
    </source>
</evidence>
<dbReference type="InterPro" id="IPR029063">
    <property type="entry name" value="SAM-dependent_MTases_sf"/>
</dbReference>
<dbReference type="Gene3D" id="3.40.50.150">
    <property type="entry name" value="Vaccinia Virus protein VP39"/>
    <property type="match status" value="1"/>
</dbReference>
<dbReference type="AlphaFoldDB" id="A0A8C5PWK4"/>
<keyword evidence="2" id="KW-0489">Methyltransferase</keyword>
<comment type="similarity">
    <text evidence="7">Belongs to the class I-like SAM-binding methyltransferase superfamily. Cation-dependent O-methyltransferase family.</text>
</comment>
<reference evidence="9" key="1">
    <citation type="submission" date="2025-08" db="UniProtKB">
        <authorList>
            <consortium name="Ensembl"/>
        </authorList>
    </citation>
    <scope>IDENTIFICATION</scope>
</reference>
<keyword evidence="6" id="KW-0128">Catecholamine metabolism</keyword>
<evidence type="ECO:0000256" key="2">
    <source>
        <dbReference type="ARBA" id="ARBA00022603"/>
    </source>
</evidence>
<dbReference type="PANTHER" id="PTHR43836">
    <property type="entry name" value="CATECHOL O-METHYLTRANSFERASE 1-RELATED"/>
    <property type="match status" value="1"/>
</dbReference>
<dbReference type="Ensembl" id="ENSLLET00000030094.1">
    <property type="protein sequence ID" value="ENSLLEP00000028967.1"/>
    <property type="gene ID" value="ENSLLEG00000018393.1"/>
</dbReference>
<dbReference type="GO" id="GO:0042424">
    <property type="term" value="P:catecholamine catabolic process"/>
    <property type="evidence" value="ECO:0007669"/>
    <property type="project" value="TreeGrafter"/>
</dbReference>
<feature type="transmembrane region" description="Helical" evidence="8">
    <location>
        <begin position="6"/>
        <end position="28"/>
    </location>
</feature>
<dbReference type="InterPro" id="IPR002935">
    <property type="entry name" value="SAM_O-MeTrfase"/>
</dbReference>
<name>A0A8C5PWK4_9ANUR</name>
<keyword evidence="10" id="KW-1185">Reference proteome</keyword>
<reference evidence="9" key="2">
    <citation type="submission" date="2025-09" db="UniProtKB">
        <authorList>
            <consortium name="Ensembl"/>
        </authorList>
    </citation>
    <scope>IDENTIFICATION</scope>
</reference>
<evidence type="ECO:0000256" key="8">
    <source>
        <dbReference type="SAM" id="Phobius"/>
    </source>
</evidence>
<keyword evidence="8" id="KW-1133">Transmembrane helix</keyword>
<proteinExistence type="inferred from homology"/>